<name>A0A897NFQ7_9EURY</name>
<evidence type="ECO:0000313" key="1">
    <source>
        <dbReference type="EMBL" id="QSG09186.1"/>
    </source>
</evidence>
<gene>
    <name evidence="1" type="ORF">HSR122_1800</name>
</gene>
<dbReference type="AlphaFoldDB" id="A0A897NFQ7"/>
<reference evidence="1 2" key="1">
    <citation type="submission" date="2020-11" db="EMBL/GenBank/DDBJ databases">
        <title>Carbohydrate-dependent, anaerobic sulfur respiration: A novel catabolism in halophilic archaea.</title>
        <authorList>
            <person name="Sorokin D.Y."/>
            <person name="Messina E."/>
            <person name="Smedile F."/>
            <person name="La Cono V."/>
            <person name="Hallsworth J.E."/>
            <person name="Yakimov M.M."/>
        </authorList>
    </citation>
    <scope>NUCLEOTIDE SEQUENCE [LARGE SCALE GENOMIC DNA]</scope>
    <source>
        <strain evidence="1 2">HSR12-2</strain>
    </source>
</reference>
<dbReference type="Proteomes" id="UP000662973">
    <property type="component" value="Chromosome"/>
</dbReference>
<accession>A0A897NFQ7</accession>
<dbReference type="KEGG" id="hds:HSR122_1800"/>
<organism evidence="1 2">
    <name type="scientific">Halapricum desulfuricans</name>
    <dbReference type="NCBI Taxonomy" id="2841257"/>
    <lineage>
        <taxon>Archaea</taxon>
        <taxon>Methanobacteriati</taxon>
        <taxon>Methanobacteriota</taxon>
        <taxon>Stenosarchaea group</taxon>
        <taxon>Halobacteria</taxon>
        <taxon>Halobacteriales</taxon>
        <taxon>Haloarculaceae</taxon>
        <taxon>Halapricum</taxon>
    </lineage>
</organism>
<proteinExistence type="predicted"/>
<dbReference type="EMBL" id="CP064788">
    <property type="protein sequence ID" value="QSG09186.1"/>
    <property type="molecule type" value="Genomic_DNA"/>
</dbReference>
<evidence type="ECO:0000313" key="2">
    <source>
        <dbReference type="Proteomes" id="UP000662973"/>
    </source>
</evidence>
<protein>
    <submittedName>
        <fullName evidence="1">Uncharacterized protein</fullName>
    </submittedName>
</protein>
<sequence>MIGSTSPHEWKTITPHSASIRRRYPVGRVVLAGRDLACPGCRTSFAAVQYYRLIGETVDQLDYCPGIDSDAFEGQFPDPRRVAGVE</sequence>
<keyword evidence="2" id="KW-1185">Reference proteome</keyword>